<keyword evidence="3" id="KW-0808">Transferase</keyword>
<gene>
    <name evidence="3" type="ORF">GQ607_006223</name>
</gene>
<dbReference type="PANTHER" id="PTHR43591:SF31">
    <property type="entry name" value="LAEA-LIKE, PUTATIVE (AFU_ORTHOLOGUE AFUA_8G01930)-RELATED"/>
    <property type="match status" value="1"/>
</dbReference>
<dbReference type="EMBL" id="WOWK01000029">
    <property type="protein sequence ID" value="KAF0326605.1"/>
    <property type="molecule type" value="Genomic_DNA"/>
</dbReference>
<dbReference type="GO" id="GO:0032259">
    <property type="term" value="P:methylation"/>
    <property type="evidence" value="ECO:0007669"/>
    <property type="project" value="UniProtKB-KW"/>
</dbReference>
<dbReference type="Gene3D" id="3.40.50.150">
    <property type="entry name" value="Vaccinia Virus protein VP39"/>
    <property type="match status" value="1"/>
</dbReference>
<dbReference type="Proteomes" id="UP000434172">
    <property type="component" value="Unassembled WGS sequence"/>
</dbReference>
<dbReference type="OrthoDB" id="2013972at2759"/>
<feature type="compositionally biased region" description="Low complexity" evidence="2">
    <location>
        <begin position="24"/>
        <end position="36"/>
    </location>
</feature>
<evidence type="ECO:0000256" key="1">
    <source>
        <dbReference type="ARBA" id="ARBA00038158"/>
    </source>
</evidence>
<protein>
    <submittedName>
        <fullName evidence="3">Methyltransferase domain-containing protein</fullName>
    </submittedName>
</protein>
<proteinExistence type="inferred from homology"/>
<dbReference type="Pfam" id="PF13489">
    <property type="entry name" value="Methyltransf_23"/>
    <property type="match status" value="1"/>
</dbReference>
<evidence type="ECO:0000256" key="2">
    <source>
        <dbReference type="SAM" id="MobiDB-lite"/>
    </source>
</evidence>
<evidence type="ECO:0000313" key="4">
    <source>
        <dbReference type="Proteomes" id="UP000434172"/>
    </source>
</evidence>
<reference evidence="3 4" key="1">
    <citation type="submission" date="2019-12" db="EMBL/GenBank/DDBJ databases">
        <title>A genome sequence resource for the geographically widespread anthracnose pathogen Colletotrichum asianum.</title>
        <authorList>
            <person name="Meng Y."/>
        </authorList>
    </citation>
    <scope>NUCLEOTIDE SEQUENCE [LARGE SCALE GENOMIC DNA]</scope>
    <source>
        <strain evidence="3 4">ICMP 18580</strain>
    </source>
</reference>
<evidence type="ECO:0000313" key="3">
    <source>
        <dbReference type="EMBL" id="KAF0326605.1"/>
    </source>
</evidence>
<organism evidence="3 4">
    <name type="scientific">Colletotrichum asianum</name>
    <dbReference type="NCBI Taxonomy" id="702518"/>
    <lineage>
        <taxon>Eukaryota</taxon>
        <taxon>Fungi</taxon>
        <taxon>Dikarya</taxon>
        <taxon>Ascomycota</taxon>
        <taxon>Pezizomycotina</taxon>
        <taxon>Sordariomycetes</taxon>
        <taxon>Hypocreomycetidae</taxon>
        <taxon>Glomerellales</taxon>
        <taxon>Glomerellaceae</taxon>
        <taxon>Colletotrichum</taxon>
        <taxon>Colletotrichum gloeosporioides species complex</taxon>
    </lineage>
</organism>
<keyword evidence="4" id="KW-1185">Reference proteome</keyword>
<dbReference type="InterPro" id="IPR029063">
    <property type="entry name" value="SAM-dependent_MTases_sf"/>
</dbReference>
<comment type="similarity">
    <text evidence="1">Belongs to the methyltransferase superfamily. LaeA methyltransferase family.</text>
</comment>
<dbReference type="AlphaFoldDB" id="A0A8H3ZWD0"/>
<dbReference type="GO" id="GO:0008168">
    <property type="term" value="F:methyltransferase activity"/>
    <property type="evidence" value="ECO:0007669"/>
    <property type="project" value="UniProtKB-KW"/>
</dbReference>
<accession>A0A8H3ZWD0</accession>
<feature type="region of interest" description="Disordered" evidence="2">
    <location>
        <begin position="1"/>
        <end position="36"/>
    </location>
</feature>
<dbReference type="CDD" id="cd02440">
    <property type="entry name" value="AdoMet_MTases"/>
    <property type="match status" value="1"/>
</dbReference>
<name>A0A8H3ZWD0_9PEZI</name>
<comment type="caution">
    <text evidence="3">The sequence shown here is derived from an EMBL/GenBank/DDBJ whole genome shotgun (WGS) entry which is preliminary data.</text>
</comment>
<dbReference type="PANTHER" id="PTHR43591">
    <property type="entry name" value="METHYLTRANSFERASE"/>
    <property type="match status" value="1"/>
</dbReference>
<dbReference type="SUPFAM" id="SSF53335">
    <property type="entry name" value="S-adenosyl-L-methionine-dependent methyltransferases"/>
    <property type="match status" value="1"/>
</dbReference>
<keyword evidence="3" id="KW-0489">Methyltransferase</keyword>
<sequence length="391" mass="43697">MSDNNSPTAAAPTGTERPQEPGQGAAAETTAAGTNEGDVAAAAAIAVDEDADDNVSLNGGSVARSTSTVAESIFESRLENGRTYHRYKDGSMRTSEPYEIEQRLIQAEYWAPNDDTELDRLDLVHNLYLQTFDYALGTAPPNEENSKVGRVLDAGTGTGIWAIEFGEDHTDAEVIGVDLSPSQPEFVPSNVRFEIDDIEEPWTFNEPFDYIHSRMMKGSIRDWRKFIQSCFENLTPGGYLELNDIDFFPKTDDDTIPKDSKLMRAFSLCFEALEKLGSPFEDVSHFESMLTEIGFEDVNVKRFKWPTNSWPQDKKHKNLGAWNNENLSPNLDGLLMAPLTRALDMSKAEVHIIAMEARKELNDTRIHAYFNVWSIYGRRPLRTGDSQPPAA</sequence>